<dbReference type="EMBL" id="AP018817">
    <property type="protein sequence ID" value="BBF70496.1"/>
    <property type="molecule type" value="Genomic_DNA"/>
</dbReference>
<dbReference type="InterPro" id="IPR044043">
    <property type="entry name" value="VanA_C_cat"/>
</dbReference>
<evidence type="ECO:0000256" key="1">
    <source>
        <dbReference type="ARBA" id="ARBA00023002"/>
    </source>
</evidence>
<sequence>MLSPYAFLTHDETPGPEMRFEFSVEQDGTTITTTSNHINGKKTGFTQFVWPEAPDRFDGYGGVRWEAPANMRLKIIMTTAGGTPAEGIAAWGAELVTPETETSCHYFWSFARNFRLDEPGFDEILSSAIGGVFENEDGTMIAKVQANMGSETDLIALRPVVLPTDNAAIRARRVMQALLKKEELEGTGPES</sequence>
<dbReference type="Pfam" id="PF19112">
    <property type="entry name" value="VanA_C"/>
    <property type="match status" value="1"/>
</dbReference>
<proteinExistence type="predicted"/>
<dbReference type="Gene3D" id="3.90.380.10">
    <property type="entry name" value="Naphthalene 1,2-dioxygenase Alpha Subunit, Chain A, domain 1"/>
    <property type="match status" value="1"/>
</dbReference>
<keyword evidence="1" id="KW-0560">Oxidoreductase</keyword>
<evidence type="ECO:0000259" key="2">
    <source>
        <dbReference type="Pfam" id="PF19112"/>
    </source>
</evidence>
<protein>
    <recommendedName>
        <fullName evidence="2">Vanillate O-demethylase oxygenase-like C-terminal catalytic domain-containing protein</fullName>
    </recommendedName>
</protein>
<name>A0ABN5WDV9_9SPHN</name>
<evidence type="ECO:0000313" key="4">
    <source>
        <dbReference type="Proteomes" id="UP001059971"/>
    </source>
</evidence>
<organism evidence="3 4">
    <name type="scientific">Sphingomonas bisphenolicum</name>
    <dbReference type="NCBI Taxonomy" id="296544"/>
    <lineage>
        <taxon>Bacteria</taxon>
        <taxon>Pseudomonadati</taxon>
        <taxon>Pseudomonadota</taxon>
        <taxon>Alphaproteobacteria</taxon>
        <taxon>Sphingomonadales</taxon>
        <taxon>Sphingomonadaceae</taxon>
        <taxon>Sphingomonas</taxon>
    </lineage>
</organism>
<dbReference type="SUPFAM" id="SSF55961">
    <property type="entry name" value="Bet v1-like"/>
    <property type="match status" value="1"/>
</dbReference>
<keyword evidence="4" id="KW-1185">Reference proteome</keyword>
<gene>
    <name evidence="3" type="ORF">SBA_ch1_26960</name>
</gene>
<feature type="domain" description="Vanillate O-demethylase oxygenase-like C-terminal catalytic" evidence="2">
    <location>
        <begin position="20"/>
        <end position="180"/>
    </location>
</feature>
<reference evidence="3" key="1">
    <citation type="submission" date="2018-07" db="EMBL/GenBank/DDBJ databases">
        <title>Complete genome sequence of Sphingomonas bisphenolicum strain AO1, a bisphenol A degradative bacterium isolated from Japanese farm field.</title>
        <authorList>
            <person name="Murakami M."/>
            <person name="Koh M."/>
            <person name="Koba S."/>
            <person name="Matsumura Y."/>
        </authorList>
    </citation>
    <scope>NUCLEOTIDE SEQUENCE</scope>
    <source>
        <strain evidence="3">AO1</strain>
    </source>
</reference>
<evidence type="ECO:0000313" key="3">
    <source>
        <dbReference type="EMBL" id="BBF70496.1"/>
    </source>
</evidence>
<dbReference type="Proteomes" id="UP001059971">
    <property type="component" value="Chromosome 1"/>
</dbReference>
<accession>A0ABN5WDV9</accession>